<protein>
    <submittedName>
        <fullName evidence="1">Uncharacterized protein</fullName>
    </submittedName>
</protein>
<gene>
    <name evidence="1" type="primary">ORF58025</name>
</gene>
<accession>A0A0B6ZCV0</accession>
<reference evidence="1" key="1">
    <citation type="submission" date="2014-12" db="EMBL/GenBank/DDBJ databases">
        <title>Insight into the proteome of Arion vulgaris.</title>
        <authorList>
            <person name="Aradska J."/>
            <person name="Bulat T."/>
            <person name="Smidak R."/>
            <person name="Sarate P."/>
            <person name="Gangsoo J."/>
            <person name="Sialana F."/>
            <person name="Bilban M."/>
            <person name="Lubec G."/>
        </authorList>
    </citation>
    <scope>NUCLEOTIDE SEQUENCE</scope>
    <source>
        <tissue evidence="1">Skin</tissue>
    </source>
</reference>
<dbReference type="AlphaFoldDB" id="A0A0B6ZCV0"/>
<sequence length="54" mass="6284">MGKTLHMESNTTQRCSLSKKNIETSFNSRETTINSKVITVTHFPSECLQRQKRR</sequence>
<dbReference type="EMBL" id="HACG01019417">
    <property type="protein sequence ID" value="CEK66282.1"/>
    <property type="molecule type" value="Transcribed_RNA"/>
</dbReference>
<proteinExistence type="predicted"/>
<evidence type="ECO:0000313" key="1">
    <source>
        <dbReference type="EMBL" id="CEK66282.1"/>
    </source>
</evidence>
<name>A0A0B6ZCV0_9EUPU</name>
<organism evidence="1">
    <name type="scientific">Arion vulgaris</name>
    <dbReference type="NCBI Taxonomy" id="1028688"/>
    <lineage>
        <taxon>Eukaryota</taxon>
        <taxon>Metazoa</taxon>
        <taxon>Spiralia</taxon>
        <taxon>Lophotrochozoa</taxon>
        <taxon>Mollusca</taxon>
        <taxon>Gastropoda</taxon>
        <taxon>Heterobranchia</taxon>
        <taxon>Euthyneura</taxon>
        <taxon>Panpulmonata</taxon>
        <taxon>Eupulmonata</taxon>
        <taxon>Stylommatophora</taxon>
        <taxon>Helicina</taxon>
        <taxon>Arionoidea</taxon>
        <taxon>Arionidae</taxon>
        <taxon>Arion</taxon>
    </lineage>
</organism>